<protein>
    <submittedName>
        <fullName evidence="1">NAD dependent epimerase/dehydratase family protein</fullName>
    </submittedName>
</protein>
<dbReference type="PANTHER" id="PTHR10491">
    <property type="entry name" value="DTDP-4-DEHYDRORHAMNOSE REDUCTASE"/>
    <property type="match status" value="1"/>
</dbReference>
<dbReference type="Proteomes" id="UP000452235">
    <property type="component" value="Unassembled WGS sequence"/>
</dbReference>
<dbReference type="GO" id="GO:0048269">
    <property type="term" value="C:methionine adenosyltransferase complex"/>
    <property type="evidence" value="ECO:0007669"/>
    <property type="project" value="TreeGrafter"/>
</dbReference>
<dbReference type="InterPro" id="IPR029903">
    <property type="entry name" value="RmlD-like-bd"/>
</dbReference>
<reference evidence="1 2" key="1">
    <citation type="submission" date="2020-01" db="EMBL/GenBank/DDBJ databases">
        <title>Aspergillus terreus IFO 6365 whole genome shotgun sequence.</title>
        <authorList>
            <person name="Kanamasa S."/>
            <person name="Takahashi H."/>
        </authorList>
    </citation>
    <scope>NUCLEOTIDE SEQUENCE [LARGE SCALE GENOMIC DNA]</scope>
    <source>
        <strain evidence="1 2">IFO 6365</strain>
    </source>
</reference>
<dbReference type="VEuPathDB" id="FungiDB:ATEG_07518"/>
<organism evidence="1 2">
    <name type="scientific">Aspergillus terreus</name>
    <dbReference type="NCBI Taxonomy" id="33178"/>
    <lineage>
        <taxon>Eukaryota</taxon>
        <taxon>Fungi</taxon>
        <taxon>Dikarya</taxon>
        <taxon>Ascomycota</taxon>
        <taxon>Pezizomycotina</taxon>
        <taxon>Eurotiomycetes</taxon>
        <taxon>Eurotiomycetidae</taxon>
        <taxon>Eurotiales</taxon>
        <taxon>Aspergillaceae</taxon>
        <taxon>Aspergillus</taxon>
        <taxon>Aspergillus subgen. Circumdati</taxon>
    </lineage>
</organism>
<gene>
    <name evidence="1" type="ORF">ATEIFO6365_0004031800</name>
</gene>
<dbReference type="GO" id="GO:0048270">
    <property type="term" value="F:methionine adenosyltransferase regulator activity"/>
    <property type="evidence" value="ECO:0007669"/>
    <property type="project" value="TreeGrafter"/>
</dbReference>
<dbReference type="Pfam" id="PF06985">
    <property type="entry name" value="HET"/>
    <property type="match status" value="1"/>
</dbReference>
<keyword evidence="2" id="KW-1185">Reference proteome</keyword>
<name>A0A5M3YP12_ASPTE</name>
<dbReference type="InterPro" id="IPR005913">
    <property type="entry name" value="dTDP_dehydrorham_reduct"/>
</dbReference>
<evidence type="ECO:0000313" key="1">
    <source>
        <dbReference type="EMBL" id="GFF15199.1"/>
    </source>
</evidence>
<accession>A0A5M3YP12</accession>
<dbReference type="EMBL" id="BLJY01000004">
    <property type="protein sequence ID" value="GFF15199.1"/>
    <property type="molecule type" value="Genomic_DNA"/>
</dbReference>
<proteinExistence type="predicted"/>
<evidence type="ECO:0000313" key="2">
    <source>
        <dbReference type="Proteomes" id="UP000452235"/>
    </source>
</evidence>
<dbReference type="OrthoDB" id="6235964at2759"/>
<sequence length="742" mass="82707">MRQPLQRPSGVSRYHLSPSGVRSNEVDLRADLARLDLSSSKPTRTEPLTINADTPMFTYTSLKESNRKIRLLKTKPGIFRADPVDVELAEFEFDKAPAYGALSYCWGKDLADKKILCNGRVLHITSSLEFSLKQLRAGFRPGDREEWIWADAICINQHDIGEKNAQIRLMEQIYSTAQTVYIDLAGLGGLSMQVGGFDLCFGNNVGGLGSQDLLTESAHPSHPFHFRTAFLALQQPWFTRTWVIQEMALAKKAKYIFHGNIFTQPELDAILTREALQSHPERARELMNHQARLSYRDNEDAFARLLLMDDTYIGANAIAYSSPIHSPAQTYREALRRWQTGSDGGMKGQRMDAVETFQMQAKTTCLERSFAITTNGRIALIPRMAAAGDAVALFYGATVPYLWLRHFTAPQPEAFLKNGSASSISSTMSFSETTSLNMSTVVLVTGATGLLGRQVFNTFKSSGCLVVGQGYSRANPPTILKADLEKPDDIHALLDDVKPQIVVHCAANRSPDLCDKDPDQARRLNVDATRALAKETVARNAFLIYISTDYVFPGKEGEAPYEVDSPTNPPNLYGQLKRDGEVAVLEETKDTGLGIVLRVPVLYGPAKSNSESAVNTLVDAVQKSQDENARVTMDDWALRYPTNTEDVARVCRDIIIKYIKERSRIKELPKILQFSSEDRMTKYEICEKLAEIMGVSLGGMIRNQQGNDPNASVQRPYDTHLSTKALQELGIDVRTVDFVTWW</sequence>
<dbReference type="InterPro" id="IPR036291">
    <property type="entry name" value="NAD(P)-bd_dom_sf"/>
</dbReference>
<dbReference type="CDD" id="cd05254">
    <property type="entry name" value="dTDP_HR_like_SDR_e"/>
    <property type="match status" value="1"/>
</dbReference>
<dbReference type="PANTHER" id="PTHR10491:SF4">
    <property type="entry name" value="METHIONINE ADENOSYLTRANSFERASE 2 SUBUNIT BETA"/>
    <property type="match status" value="1"/>
</dbReference>
<dbReference type="FunFam" id="3.40.50.720:FF:000357">
    <property type="entry name" value="Methionine adenosyltransferase 2 subunit beta"/>
    <property type="match status" value="1"/>
</dbReference>
<dbReference type="SUPFAM" id="SSF51735">
    <property type="entry name" value="NAD(P)-binding Rossmann-fold domains"/>
    <property type="match status" value="1"/>
</dbReference>
<dbReference type="Gene3D" id="3.40.50.720">
    <property type="entry name" value="NAD(P)-binding Rossmann-like Domain"/>
    <property type="match status" value="1"/>
</dbReference>
<dbReference type="UniPathway" id="UPA00315">
    <property type="reaction ID" value="UER00080"/>
</dbReference>
<dbReference type="GO" id="GO:0006556">
    <property type="term" value="P:S-adenosylmethionine biosynthetic process"/>
    <property type="evidence" value="ECO:0007669"/>
    <property type="project" value="UniProtKB-UniPathway"/>
</dbReference>
<comment type="caution">
    <text evidence="1">The sequence shown here is derived from an EMBL/GenBank/DDBJ whole genome shotgun (WGS) entry which is preliminary data.</text>
</comment>
<dbReference type="InterPro" id="IPR010730">
    <property type="entry name" value="HET"/>
</dbReference>
<dbReference type="Pfam" id="PF04321">
    <property type="entry name" value="RmlD_sub_bind"/>
    <property type="match status" value="1"/>
</dbReference>
<dbReference type="VEuPathDB" id="FungiDB:ATEG_09181"/>
<dbReference type="AlphaFoldDB" id="A0A5M3YP12"/>